<organism evidence="2 3">
    <name type="scientific">Caloramator proteoclasticus DSM 10124</name>
    <dbReference type="NCBI Taxonomy" id="1121262"/>
    <lineage>
        <taxon>Bacteria</taxon>
        <taxon>Bacillati</taxon>
        <taxon>Bacillota</taxon>
        <taxon>Clostridia</taxon>
        <taxon>Eubacteriales</taxon>
        <taxon>Clostridiaceae</taxon>
        <taxon>Caloramator</taxon>
    </lineage>
</organism>
<keyword evidence="1" id="KW-1133">Transmembrane helix</keyword>
<sequence length="81" mass="9704">MEIRKFKEFTMAQKLATLCYNFIVIVIYLSLIVDIINFDINMFKAILLIFLGNYLIYSFFMFMAFKKKPSFIGYLKSYKII</sequence>
<feature type="transmembrane region" description="Helical" evidence="1">
    <location>
        <begin position="45"/>
        <end position="65"/>
    </location>
</feature>
<evidence type="ECO:0000256" key="1">
    <source>
        <dbReference type="SAM" id="Phobius"/>
    </source>
</evidence>
<name>A0A1M4X8H4_9CLOT</name>
<protein>
    <submittedName>
        <fullName evidence="2">Uncharacterized protein</fullName>
    </submittedName>
</protein>
<keyword evidence="1" id="KW-0812">Transmembrane</keyword>
<accession>A0A1M4X8H4</accession>
<keyword evidence="3" id="KW-1185">Reference proteome</keyword>
<evidence type="ECO:0000313" key="2">
    <source>
        <dbReference type="EMBL" id="SHE89733.1"/>
    </source>
</evidence>
<evidence type="ECO:0000313" key="3">
    <source>
        <dbReference type="Proteomes" id="UP000184423"/>
    </source>
</evidence>
<reference evidence="3" key="1">
    <citation type="submission" date="2016-11" db="EMBL/GenBank/DDBJ databases">
        <authorList>
            <person name="Varghese N."/>
            <person name="Submissions S."/>
        </authorList>
    </citation>
    <scope>NUCLEOTIDE SEQUENCE [LARGE SCALE GENOMIC DNA]</scope>
    <source>
        <strain evidence="3">DSM 10124</strain>
    </source>
</reference>
<feature type="transmembrane region" description="Helical" evidence="1">
    <location>
        <begin position="12"/>
        <end position="33"/>
    </location>
</feature>
<keyword evidence="1" id="KW-0472">Membrane</keyword>
<dbReference type="RefSeq" id="WP_073248586.1">
    <property type="nucleotide sequence ID" value="NZ_FQVG01000022.1"/>
</dbReference>
<dbReference type="EMBL" id="FQVG01000022">
    <property type="protein sequence ID" value="SHE89733.1"/>
    <property type="molecule type" value="Genomic_DNA"/>
</dbReference>
<proteinExistence type="predicted"/>
<dbReference type="Proteomes" id="UP000184423">
    <property type="component" value="Unassembled WGS sequence"/>
</dbReference>
<dbReference type="AlphaFoldDB" id="A0A1M4X8H4"/>
<gene>
    <name evidence="2" type="ORF">SAMN02746091_01344</name>
</gene>